<name>A0A6J4VQZ4_9BACT</name>
<protein>
    <submittedName>
        <fullName evidence="2">Uncharacterized protein</fullName>
    </submittedName>
</protein>
<dbReference type="AlphaFoldDB" id="A0A6J4VQZ4"/>
<organism evidence="2">
    <name type="scientific">uncultured Thermomicrobiales bacterium</name>
    <dbReference type="NCBI Taxonomy" id="1645740"/>
    <lineage>
        <taxon>Bacteria</taxon>
        <taxon>Pseudomonadati</taxon>
        <taxon>Thermomicrobiota</taxon>
        <taxon>Thermomicrobia</taxon>
        <taxon>Thermomicrobiales</taxon>
        <taxon>environmental samples</taxon>
    </lineage>
</organism>
<dbReference type="EMBL" id="CADCWF010000376">
    <property type="protein sequence ID" value="CAA9585203.1"/>
    <property type="molecule type" value="Genomic_DNA"/>
</dbReference>
<feature type="compositionally biased region" description="Basic and acidic residues" evidence="1">
    <location>
        <begin position="1"/>
        <end position="12"/>
    </location>
</feature>
<feature type="region of interest" description="Disordered" evidence="1">
    <location>
        <begin position="1"/>
        <end position="67"/>
    </location>
</feature>
<feature type="compositionally biased region" description="Basic residues" evidence="1">
    <location>
        <begin position="28"/>
        <end position="38"/>
    </location>
</feature>
<feature type="non-terminal residue" evidence="2">
    <location>
        <position position="80"/>
    </location>
</feature>
<sequence>GNSPPRRGDGHRRFPASTPQTGRADSRHARHVRLRGPPRRSTPARVRGCPVRSATAPPRSRRWRGRPDRCRPFAEQCLGL</sequence>
<gene>
    <name evidence="2" type="ORF">AVDCRST_MAG59-5391</name>
</gene>
<feature type="non-terminal residue" evidence="2">
    <location>
        <position position="1"/>
    </location>
</feature>
<proteinExistence type="predicted"/>
<accession>A0A6J4VQZ4</accession>
<evidence type="ECO:0000313" key="2">
    <source>
        <dbReference type="EMBL" id="CAA9585203.1"/>
    </source>
</evidence>
<reference evidence="2" key="1">
    <citation type="submission" date="2020-02" db="EMBL/GenBank/DDBJ databases">
        <authorList>
            <person name="Meier V. D."/>
        </authorList>
    </citation>
    <scope>NUCLEOTIDE SEQUENCE</scope>
    <source>
        <strain evidence="2">AVDCRST_MAG59</strain>
    </source>
</reference>
<evidence type="ECO:0000256" key="1">
    <source>
        <dbReference type="SAM" id="MobiDB-lite"/>
    </source>
</evidence>